<proteinExistence type="predicted"/>
<dbReference type="PANTHER" id="PTHR30217">
    <property type="entry name" value="PEPTIDASE U32 FAMILY"/>
    <property type="match status" value="1"/>
</dbReference>
<dbReference type="PANTHER" id="PTHR30217:SF10">
    <property type="entry name" value="23S RRNA 5-HYDROXYCYTIDINE C2501 SYNTHASE"/>
    <property type="match status" value="1"/>
</dbReference>
<evidence type="ECO:0000313" key="2">
    <source>
        <dbReference type="EMBL" id="MBU5490386.1"/>
    </source>
</evidence>
<dbReference type="PROSITE" id="PS01276">
    <property type="entry name" value="PEPTIDASE_U32"/>
    <property type="match status" value="1"/>
</dbReference>
<reference evidence="2 3" key="1">
    <citation type="submission" date="2021-06" db="EMBL/GenBank/DDBJ databases">
        <authorList>
            <person name="Sun Q."/>
            <person name="Li D."/>
        </authorList>
    </citation>
    <scope>NUCLEOTIDE SEQUENCE [LARGE SCALE GENOMIC DNA]</scope>
    <source>
        <strain evidence="2 3">MSJd-7</strain>
    </source>
</reference>
<dbReference type="RefSeq" id="WP_216470045.1">
    <property type="nucleotide sequence ID" value="NZ_JAHLQI010000003.1"/>
</dbReference>
<organism evidence="2 3">
    <name type="scientific">Butyricicoccus intestinisimiae</name>
    <dbReference type="NCBI Taxonomy" id="2841509"/>
    <lineage>
        <taxon>Bacteria</taxon>
        <taxon>Bacillati</taxon>
        <taxon>Bacillota</taxon>
        <taxon>Clostridia</taxon>
        <taxon>Eubacteriales</taxon>
        <taxon>Butyricicoccaceae</taxon>
        <taxon>Butyricicoccus</taxon>
    </lineage>
</organism>
<dbReference type="Pfam" id="PF01136">
    <property type="entry name" value="Peptidase_U32"/>
    <property type="match status" value="2"/>
</dbReference>
<evidence type="ECO:0000313" key="3">
    <source>
        <dbReference type="Proteomes" id="UP000783588"/>
    </source>
</evidence>
<protein>
    <submittedName>
        <fullName evidence="2">U32 family peptidase</fullName>
    </submittedName>
</protein>
<dbReference type="EMBL" id="JAHLQI010000003">
    <property type="protein sequence ID" value="MBU5490386.1"/>
    <property type="molecule type" value="Genomic_DNA"/>
</dbReference>
<dbReference type="InterPro" id="IPR020988">
    <property type="entry name" value="Pept_U32_collagenase"/>
</dbReference>
<name>A0ABS6ERR0_9FIRM</name>
<gene>
    <name evidence="2" type="ORF">KQI75_07095</name>
</gene>
<dbReference type="Proteomes" id="UP000783588">
    <property type="component" value="Unassembled WGS sequence"/>
</dbReference>
<comment type="caution">
    <text evidence="2">The sequence shown here is derived from an EMBL/GenBank/DDBJ whole genome shotgun (WGS) entry which is preliminary data.</text>
</comment>
<dbReference type="Pfam" id="PF12392">
    <property type="entry name" value="DUF3656"/>
    <property type="match status" value="1"/>
</dbReference>
<evidence type="ECO:0000259" key="1">
    <source>
        <dbReference type="Pfam" id="PF12392"/>
    </source>
</evidence>
<sequence>MQNRKLPELLAPAGSMEAVRAAVQNGAGAVYLGFGTFNARRGAKNFSPEQMREAIAYCRLRGVKTNITVNTLVSDREIPALLRDVRLLLDAGADALIVQDLGAARCIRETFPDAVLHASTQLTIHSLEGARQAKELGFSRVVLSRELPLEEIQRITQESGVETEVFVHGALCMCYSGQCELSAVIGRRSGNRGLCAQPCRLPYGGKNSYPMSLKDLCLLPRLRALCDAGVSSLKIEGRMKRPEYVAIVTRIYAAVLRENRAPTREEMQTLAKVFSRDGFTQGYLDDNIGPSMFGVRSETPDKELKPLYQEAAHSYAEGQEADLVPIQLSFTAKTQQDMQLTVTDGMHTASVTADAAEAAQHKETTAADIEKSLKKTGGTMFAVRELDVQLDSGLRIPARAVNDMRRQALEQLTQQRASLPPLRENKRQTLQTESRGDFCGYIVQVRQLKQLTDAMAQLPVETFYVPVQEMAQNEARVRELLARGCSVVPVLPRIIWDREQKQVVHQLEQCKRMGCTAALCGNIAQPKLVQACGMAAFGDFGLNAWNGEAMETLRQIGVARQTLSYELRLPQIRDMHKPMQTELIVCGRLPLMITENCMIAGKKGGCRRDGRGACAKGVCYLTDRMGAKFPVFREEHCRNTLYNSQPLYLEPEEYRQTGVTYARLLFSDESPRQATEIARRVIDGQTPDFGAPMTRGLYRRGVE</sequence>
<accession>A0ABS6ERR0</accession>
<dbReference type="InterPro" id="IPR001539">
    <property type="entry name" value="Peptidase_U32"/>
</dbReference>
<keyword evidence="3" id="KW-1185">Reference proteome</keyword>
<dbReference type="InterPro" id="IPR051454">
    <property type="entry name" value="RNA/ubiquinone_mod_enzymes"/>
</dbReference>
<feature type="domain" description="Peptidase U32 collagenase" evidence="1">
    <location>
        <begin position="301"/>
        <end position="416"/>
    </location>
</feature>